<evidence type="ECO:0000313" key="3">
    <source>
        <dbReference type="Proteomes" id="UP000579945"/>
    </source>
</evidence>
<gene>
    <name evidence="2" type="ORF">FHR33_009959</name>
</gene>
<dbReference type="Gene3D" id="3.40.50.1820">
    <property type="entry name" value="alpha/beta hydrolase"/>
    <property type="match status" value="1"/>
</dbReference>
<proteinExistence type="predicted"/>
<dbReference type="InterPro" id="IPR000073">
    <property type="entry name" value="AB_hydrolase_1"/>
</dbReference>
<keyword evidence="3" id="KW-1185">Reference proteome</keyword>
<feature type="domain" description="AB hydrolase-1" evidence="1">
    <location>
        <begin position="5"/>
        <end position="219"/>
    </location>
</feature>
<evidence type="ECO:0000259" key="1">
    <source>
        <dbReference type="Pfam" id="PF12697"/>
    </source>
</evidence>
<dbReference type="InterPro" id="IPR029058">
    <property type="entry name" value="AB_hydrolase_fold"/>
</dbReference>
<dbReference type="Proteomes" id="UP000579945">
    <property type="component" value="Unassembled WGS sequence"/>
</dbReference>
<comment type="caution">
    <text evidence="2">The sequence shown here is derived from an EMBL/GenBank/DDBJ whole genome shotgun (WGS) entry which is preliminary data.</text>
</comment>
<dbReference type="Pfam" id="PF12697">
    <property type="entry name" value="Abhydrolase_6"/>
    <property type="match status" value="1"/>
</dbReference>
<evidence type="ECO:0000313" key="2">
    <source>
        <dbReference type="EMBL" id="MBB3734006.1"/>
    </source>
</evidence>
<accession>A0A7W5VFL0</accession>
<dbReference type="GeneID" id="95395898"/>
<protein>
    <submittedName>
        <fullName evidence="2">Pimeloyl-ACP methyl ester carboxylesterase</fullName>
    </submittedName>
</protein>
<dbReference type="PANTHER" id="PTHR37017:SF11">
    <property type="entry name" value="ESTERASE_LIPASE_THIOESTERASE DOMAIN-CONTAINING PROTEIN"/>
    <property type="match status" value="1"/>
</dbReference>
<dbReference type="GO" id="GO:0003824">
    <property type="term" value="F:catalytic activity"/>
    <property type="evidence" value="ECO:0007669"/>
    <property type="project" value="UniProtKB-ARBA"/>
</dbReference>
<dbReference type="SUPFAM" id="SSF53474">
    <property type="entry name" value="alpha/beta-Hydrolases"/>
    <property type="match status" value="1"/>
</dbReference>
<sequence>MATYVLIHAAAVDSWCWHLLEAELRARGHDVVAVDLPSDDDSAGLAEYADIVVDAVGDRNDVVVVAHSFGGFTAPLVCERLSADLLVMLQAQIPLPGEAPGDWWGNTGYPEARSEADERNGLSPEAADDPMVLVLHDTPHEIATEFLTRQRDQSGTPFGPPWPLEAWPNVPTKVLLARDDRFFPLEFMRRVARDRLGIEPDVMPGDHCPMLGHTKEVADRLEEYRVEVR</sequence>
<name>A0A7W5VFL0_9ACTN</name>
<dbReference type="InterPro" id="IPR052897">
    <property type="entry name" value="Sec-Metab_Biosynth_Hydrolase"/>
</dbReference>
<dbReference type="RefSeq" id="WP_183662936.1">
    <property type="nucleotide sequence ID" value="NZ_JACIBV010000003.1"/>
</dbReference>
<dbReference type="EMBL" id="JACIBV010000003">
    <property type="protein sequence ID" value="MBB3734006.1"/>
    <property type="molecule type" value="Genomic_DNA"/>
</dbReference>
<reference evidence="2 3" key="1">
    <citation type="submission" date="2020-08" db="EMBL/GenBank/DDBJ databases">
        <title>Sequencing the genomes of 1000 actinobacteria strains.</title>
        <authorList>
            <person name="Klenk H.-P."/>
        </authorList>
    </citation>
    <scope>NUCLEOTIDE SEQUENCE [LARGE SCALE GENOMIC DNA]</scope>
    <source>
        <strain evidence="2 3">DSM 44320</strain>
    </source>
</reference>
<dbReference type="AlphaFoldDB" id="A0A7W5VFL0"/>
<organism evidence="2 3">
    <name type="scientific">Nonomuraea dietziae</name>
    <dbReference type="NCBI Taxonomy" id="65515"/>
    <lineage>
        <taxon>Bacteria</taxon>
        <taxon>Bacillati</taxon>
        <taxon>Actinomycetota</taxon>
        <taxon>Actinomycetes</taxon>
        <taxon>Streptosporangiales</taxon>
        <taxon>Streptosporangiaceae</taxon>
        <taxon>Nonomuraea</taxon>
    </lineage>
</organism>
<dbReference type="PANTHER" id="PTHR37017">
    <property type="entry name" value="AB HYDROLASE-1 DOMAIN-CONTAINING PROTEIN-RELATED"/>
    <property type="match status" value="1"/>
</dbReference>